<feature type="chain" id="PRO_5037617408" description="Secreted protein" evidence="1">
    <location>
        <begin position="29"/>
        <end position="123"/>
    </location>
</feature>
<keyword evidence="1" id="KW-0732">Signal</keyword>
<evidence type="ECO:0008006" key="4">
    <source>
        <dbReference type="Google" id="ProtNLM"/>
    </source>
</evidence>
<reference evidence="2" key="1">
    <citation type="journal article" date="2014" name="Int. J. Syst. Evol. Microbiol.">
        <title>Complete genome sequence of Corynebacterium casei LMG S-19264T (=DSM 44701T), isolated from a smear-ripened cheese.</title>
        <authorList>
            <consortium name="US DOE Joint Genome Institute (JGI-PGF)"/>
            <person name="Walter F."/>
            <person name="Albersmeier A."/>
            <person name="Kalinowski J."/>
            <person name="Ruckert C."/>
        </authorList>
    </citation>
    <scope>NUCLEOTIDE SEQUENCE</scope>
    <source>
        <strain evidence="2">JCM 4784</strain>
    </source>
</reference>
<reference evidence="2" key="2">
    <citation type="submission" date="2020-09" db="EMBL/GenBank/DDBJ databases">
        <authorList>
            <person name="Sun Q."/>
            <person name="Ohkuma M."/>
        </authorList>
    </citation>
    <scope>NUCLEOTIDE SEQUENCE</scope>
    <source>
        <strain evidence="2">JCM 4784</strain>
    </source>
</reference>
<comment type="caution">
    <text evidence="2">The sequence shown here is derived from an EMBL/GenBank/DDBJ whole genome shotgun (WGS) entry which is preliminary data.</text>
</comment>
<dbReference type="EMBL" id="BNBT01000074">
    <property type="protein sequence ID" value="GHE71850.1"/>
    <property type="molecule type" value="Genomic_DNA"/>
</dbReference>
<feature type="signal peptide" evidence="1">
    <location>
        <begin position="1"/>
        <end position="28"/>
    </location>
</feature>
<dbReference type="Proteomes" id="UP000608024">
    <property type="component" value="Unassembled WGS sequence"/>
</dbReference>
<gene>
    <name evidence="2" type="ORF">GCM10018785_45130</name>
</gene>
<evidence type="ECO:0000256" key="1">
    <source>
        <dbReference type="SAM" id="SignalP"/>
    </source>
</evidence>
<protein>
    <recommendedName>
        <fullName evidence="4">Secreted protein</fullName>
    </recommendedName>
</protein>
<evidence type="ECO:0000313" key="3">
    <source>
        <dbReference type="Proteomes" id="UP000608024"/>
    </source>
</evidence>
<keyword evidence="3" id="KW-1185">Reference proteome</keyword>
<name>A0A919DS94_9ACTN</name>
<proteinExistence type="predicted"/>
<evidence type="ECO:0000313" key="2">
    <source>
        <dbReference type="EMBL" id="GHE71850.1"/>
    </source>
</evidence>
<accession>A0A919DS94</accession>
<sequence length="123" mass="14135">MKKATRRSLAIPIVLAGISLLLSQPASAQSDPPRWGWAQTWYNDEGTMKKHADFPCLDDHEWPYPQWPIDWVYNVDCPRRFWLHENRDHSGHDICVGPGKSNFIPERYSRPALIAVGARKPCP</sequence>
<organism evidence="2 3">
    <name type="scientific">Streptomyces longispororuber</name>
    <dbReference type="NCBI Taxonomy" id="68230"/>
    <lineage>
        <taxon>Bacteria</taxon>
        <taxon>Bacillati</taxon>
        <taxon>Actinomycetota</taxon>
        <taxon>Actinomycetes</taxon>
        <taxon>Kitasatosporales</taxon>
        <taxon>Streptomycetaceae</taxon>
        <taxon>Streptomyces</taxon>
    </lineage>
</organism>
<dbReference type="AlphaFoldDB" id="A0A919DS94"/>